<sequence>MKKIFKKIMITASGVLLLTCTAAGAWKISGRSRNVLITASFSNRIIEEYQIPDHVNPGQKISKIVNVKNTGTRDSFIRLRITGVLGKRNTEDQLVPDPSLDPAMIQMEFNTEKWKNLGDGYWYYTDILEPGKTTKEPLLKGFWLRKEADNQYKGKDGEILVELESIQASSTALEDLWKVKKEVLGVSESKCRACDTVTKVTVKKDSKIVINEGDADLFANFKNLLPGCARTQSIKINNQSGNSMDLYLKAEDNSGKSQTGVMKKKIETFLGKYAFIQVKEGNKVLYQGAVNGKTKGSGQPLTKGILLGRFLGKTKKELVVKLWVNAEMGNEYQNLTGKVDWVFYGEETDPNNKTADDAGKNDQAANPSSYGNAGTKMGMSARISPKTDDSSKISANLCLLVIGISMIAIYKKKAAEFKKGNSEK</sequence>
<feature type="region of interest" description="Disordered" evidence="1">
    <location>
        <begin position="350"/>
        <end position="390"/>
    </location>
</feature>
<organism evidence="3 4">
    <name type="scientific">Blautia ammoniilytica</name>
    <dbReference type="NCBI Taxonomy" id="2981782"/>
    <lineage>
        <taxon>Bacteria</taxon>
        <taxon>Bacillati</taxon>
        <taxon>Bacillota</taxon>
        <taxon>Clostridia</taxon>
        <taxon>Lachnospirales</taxon>
        <taxon>Lachnospiraceae</taxon>
        <taxon>Blautia</taxon>
    </lineage>
</organism>
<evidence type="ECO:0008006" key="5">
    <source>
        <dbReference type="Google" id="ProtNLM"/>
    </source>
</evidence>
<keyword evidence="4" id="KW-1185">Reference proteome</keyword>
<feature type="compositionally biased region" description="Polar residues" evidence="1">
    <location>
        <begin position="363"/>
        <end position="372"/>
    </location>
</feature>
<reference evidence="3 4" key="1">
    <citation type="journal article" date="2021" name="ISME Commun">
        <title>Automated analysis of genomic sequences facilitates high-throughput and comprehensive description of bacteria.</title>
        <authorList>
            <person name="Hitch T.C.A."/>
        </authorList>
    </citation>
    <scope>NUCLEOTIDE SEQUENCE [LARGE SCALE GENOMIC DNA]</scope>
    <source>
        <strain evidence="3 4">Sanger_23</strain>
    </source>
</reference>
<accession>A0ABT2TQD0</accession>
<feature type="signal peptide" evidence="2">
    <location>
        <begin position="1"/>
        <end position="25"/>
    </location>
</feature>
<protein>
    <recommendedName>
        <fullName evidence="5">Alternate signal-mediated exported protein, CPF_0494 family</fullName>
    </recommendedName>
</protein>
<comment type="caution">
    <text evidence="3">The sequence shown here is derived from an EMBL/GenBank/DDBJ whole genome shotgun (WGS) entry which is preliminary data.</text>
</comment>
<dbReference type="Proteomes" id="UP001652409">
    <property type="component" value="Unassembled WGS sequence"/>
</dbReference>
<proteinExistence type="predicted"/>
<gene>
    <name evidence="3" type="ORF">OCV61_03240</name>
</gene>
<evidence type="ECO:0000256" key="2">
    <source>
        <dbReference type="SAM" id="SignalP"/>
    </source>
</evidence>
<dbReference type="EMBL" id="JAOQJL010000004">
    <property type="protein sequence ID" value="MCU6764423.1"/>
    <property type="molecule type" value="Genomic_DNA"/>
</dbReference>
<evidence type="ECO:0000256" key="1">
    <source>
        <dbReference type="SAM" id="MobiDB-lite"/>
    </source>
</evidence>
<dbReference type="RefSeq" id="WP_158420652.1">
    <property type="nucleotide sequence ID" value="NZ_JAOQJL010000004.1"/>
</dbReference>
<feature type="chain" id="PRO_5046349844" description="Alternate signal-mediated exported protein, CPF_0494 family" evidence="2">
    <location>
        <begin position="26"/>
        <end position="424"/>
    </location>
</feature>
<evidence type="ECO:0000313" key="3">
    <source>
        <dbReference type="EMBL" id="MCU6764423.1"/>
    </source>
</evidence>
<name>A0ABT2TQD0_9FIRM</name>
<keyword evidence="2" id="KW-0732">Signal</keyword>
<evidence type="ECO:0000313" key="4">
    <source>
        <dbReference type="Proteomes" id="UP001652409"/>
    </source>
</evidence>